<comment type="cofactor">
    <cofactor evidence="7">
        <name>heme b</name>
        <dbReference type="ChEBI" id="CHEBI:60344"/>
    </cofactor>
    <text evidence="7">Binds 1 heme b (iron(II)-protoporphyrin IX) group per subunit.</text>
</comment>
<comment type="subunit">
    <text evidence="7">Heterodimer of a catalytic subunit (MsrP) and a heme-binding subunit (MsrQ).</text>
</comment>
<dbReference type="PANTHER" id="PTHR36964:SF1">
    <property type="entry name" value="PROTEIN-METHIONINE-SULFOXIDE REDUCTASE HEME-BINDING SUBUNIT MSRQ"/>
    <property type="match status" value="1"/>
</dbReference>
<dbReference type="GO" id="GO:0009055">
    <property type="term" value="F:electron transfer activity"/>
    <property type="evidence" value="ECO:0007669"/>
    <property type="project" value="UniProtKB-UniRule"/>
</dbReference>
<feature type="transmembrane region" description="Helical" evidence="7">
    <location>
        <begin position="61"/>
        <end position="79"/>
    </location>
</feature>
<evidence type="ECO:0000256" key="7">
    <source>
        <dbReference type="HAMAP-Rule" id="MF_01207"/>
    </source>
</evidence>
<feature type="transmembrane region" description="Helical" evidence="7">
    <location>
        <begin position="121"/>
        <end position="143"/>
    </location>
</feature>
<dbReference type="GO" id="GO:0020037">
    <property type="term" value="F:heme binding"/>
    <property type="evidence" value="ECO:0007669"/>
    <property type="project" value="UniProtKB-UniRule"/>
</dbReference>
<keyword evidence="7" id="KW-0285">Flavoprotein</keyword>
<keyword evidence="5 7" id="KW-0408">Iron</keyword>
<evidence type="ECO:0000256" key="5">
    <source>
        <dbReference type="ARBA" id="ARBA00023004"/>
    </source>
</evidence>
<proteinExistence type="inferred from homology"/>
<keyword evidence="7" id="KW-0288">FMN</keyword>
<dbReference type="HAMAP" id="MF_01207">
    <property type="entry name" value="MsrQ"/>
    <property type="match status" value="1"/>
</dbReference>
<organism evidence="9 10">
    <name type="scientific">Roseibium polysiphoniae</name>
    <dbReference type="NCBI Taxonomy" id="2571221"/>
    <lineage>
        <taxon>Bacteria</taxon>
        <taxon>Pseudomonadati</taxon>
        <taxon>Pseudomonadota</taxon>
        <taxon>Alphaproteobacteria</taxon>
        <taxon>Hyphomicrobiales</taxon>
        <taxon>Stappiaceae</taxon>
        <taxon>Roseibium</taxon>
    </lineage>
</organism>
<comment type="function">
    <text evidence="7">Part of the MsrPQ system that repairs oxidized periplasmic proteins containing methionine sulfoxide residues (Met-O), using respiratory chain electrons. Thus protects these proteins from oxidative-stress damage caused by reactive species of oxygen and chlorine generated by the host defense mechanisms. MsrPQ is essential for the maintenance of envelope integrity under bleach stress, rescuing a wide series of structurally unrelated periplasmic proteins from methionine oxidation. MsrQ provides electrons for reduction to the reductase catalytic subunit MsrP, using the quinone pool of the respiratory chain.</text>
</comment>
<feature type="transmembrane region" description="Helical" evidence="7">
    <location>
        <begin position="91"/>
        <end position="109"/>
    </location>
</feature>
<dbReference type="GO" id="GO:0010181">
    <property type="term" value="F:FMN binding"/>
    <property type="evidence" value="ECO:0007669"/>
    <property type="project" value="UniProtKB-UniRule"/>
</dbReference>
<dbReference type="InterPro" id="IPR013130">
    <property type="entry name" value="Fe3_Rdtase_TM_dom"/>
</dbReference>
<keyword evidence="3 7" id="KW-0812">Transmembrane</keyword>
<comment type="caution">
    <text evidence="9">The sequence shown here is derived from an EMBL/GenBank/DDBJ whole genome shotgun (WGS) entry which is preliminary data.</text>
</comment>
<evidence type="ECO:0000313" key="10">
    <source>
        <dbReference type="Proteomes" id="UP000705379"/>
    </source>
</evidence>
<comment type="similarity">
    <text evidence="7">Belongs to the MsrQ family.</text>
</comment>
<keyword evidence="7" id="KW-0249">Electron transport</keyword>
<evidence type="ECO:0000256" key="3">
    <source>
        <dbReference type="ARBA" id="ARBA00022692"/>
    </source>
</evidence>
<evidence type="ECO:0000256" key="6">
    <source>
        <dbReference type="ARBA" id="ARBA00023136"/>
    </source>
</evidence>
<feature type="transmembrane region" description="Helical" evidence="7">
    <location>
        <begin position="230"/>
        <end position="251"/>
    </location>
</feature>
<dbReference type="InterPro" id="IPR022837">
    <property type="entry name" value="MsrQ-like"/>
</dbReference>
<dbReference type="GO" id="GO:0046872">
    <property type="term" value="F:metal ion binding"/>
    <property type="evidence" value="ECO:0007669"/>
    <property type="project" value="UniProtKB-KW"/>
</dbReference>
<reference evidence="9" key="2">
    <citation type="journal article" date="2021" name="Microorganisms">
        <title>Bacterial Dimethylsulfoniopropionate Biosynthesis in the East China Sea.</title>
        <authorList>
            <person name="Liu J."/>
            <person name="Zhang Y."/>
            <person name="Liu J."/>
            <person name="Zhong H."/>
            <person name="Williams B.T."/>
            <person name="Zheng Y."/>
            <person name="Curson A.R.J."/>
            <person name="Sun C."/>
            <person name="Sun H."/>
            <person name="Song D."/>
            <person name="Wagner Mackenzie B."/>
            <person name="Bermejo Martinez A."/>
            <person name="Todd J.D."/>
            <person name="Zhang X.H."/>
        </authorList>
    </citation>
    <scope>NUCLEOTIDE SEQUENCE</scope>
    <source>
        <strain evidence="9">AESS21</strain>
    </source>
</reference>
<feature type="transmembrane region" description="Helical" evidence="7">
    <location>
        <begin position="182"/>
        <end position="201"/>
    </location>
</feature>
<sequence length="284" mass="31137">MMTASLAHHAPWTDRRGTLSPLRLVVFVAILVPGIAIFADLFFGPVRPEPYEHALNESGEWAVRLLLLSLFVTAVRRIFSWNRVIGVRRMIGVSVLAYGLLHLGLYMAQENWDLVKVASEIVVRIYLTIGFAALLGLVALGVTSFDRAVRRLGPAWNRLHQLAYPIAVLGILHFFLQSKSDVAQPTIMAGLFVLLMLYRLAVRSGLQISSWWVLLACAGLAAVATSGLEYAWYALATGIPAQLVFLANFDVATSFRPAVWVGLAGAAVSLAAAGQQIWRSVRWA</sequence>
<feature type="transmembrane region" description="Helical" evidence="7">
    <location>
        <begin position="155"/>
        <end position="176"/>
    </location>
</feature>
<dbReference type="AlphaFoldDB" id="A0A944CH70"/>
<dbReference type="Proteomes" id="UP000705379">
    <property type="component" value="Unassembled WGS sequence"/>
</dbReference>
<dbReference type="GO" id="GO:0016679">
    <property type="term" value="F:oxidoreductase activity, acting on diphenols and related substances as donors"/>
    <property type="evidence" value="ECO:0007669"/>
    <property type="project" value="TreeGrafter"/>
</dbReference>
<evidence type="ECO:0000259" key="8">
    <source>
        <dbReference type="Pfam" id="PF01794"/>
    </source>
</evidence>
<evidence type="ECO:0000256" key="2">
    <source>
        <dbReference type="ARBA" id="ARBA00022448"/>
    </source>
</evidence>
<dbReference type="GO" id="GO:0005886">
    <property type="term" value="C:plasma membrane"/>
    <property type="evidence" value="ECO:0007669"/>
    <property type="project" value="UniProtKB-SubCell"/>
</dbReference>
<dbReference type="GO" id="GO:0030091">
    <property type="term" value="P:protein repair"/>
    <property type="evidence" value="ECO:0007669"/>
    <property type="project" value="UniProtKB-UniRule"/>
</dbReference>
<feature type="transmembrane region" description="Helical" evidence="7">
    <location>
        <begin position="258"/>
        <end position="278"/>
    </location>
</feature>
<feature type="domain" description="Ferric oxidoreductase" evidence="8">
    <location>
        <begin position="59"/>
        <end position="170"/>
    </location>
</feature>
<keyword evidence="6 7" id="KW-0472">Membrane</keyword>
<name>A0A944CH70_9HYPH</name>
<keyword evidence="7" id="KW-0349">Heme</keyword>
<comment type="cofactor">
    <cofactor evidence="7">
        <name>FMN</name>
        <dbReference type="ChEBI" id="CHEBI:58210"/>
    </cofactor>
    <text evidence="7">Binds 1 FMN per subunit.</text>
</comment>
<feature type="transmembrane region" description="Helical" evidence="7">
    <location>
        <begin position="21"/>
        <end position="41"/>
    </location>
</feature>
<dbReference type="PANTHER" id="PTHR36964">
    <property type="entry name" value="PROTEIN-METHIONINE-SULFOXIDE REDUCTASE HEME-BINDING SUBUNIT MSRQ"/>
    <property type="match status" value="1"/>
</dbReference>
<reference evidence="9" key="1">
    <citation type="submission" date="2018-08" db="EMBL/GenBank/DDBJ databases">
        <authorList>
            <person name="Jin W."/>
            <person name="Wang H."/>
            <person name="Yang Y."/>
            <person name="Li M."/>
            <person name="Liu J."/>
        </authorList>
    </citation>
    <scope>NUCLEOTIDE SEQUENCE</scope>
    <source>
        <strain evidence="9">AESS21</strain>
    </source>
</reference>
<accession>A0A944CH70</accession>
<comment type="subcellular location">
    <subcellularLocation>
        <location evidence="7">Cell membrane</location>
        <topology evidence="7">Multi-pass membrane protein</topology>
    </subcellularLocation>
    <subcellularLocation>
        <location evidence="1">Membrane</location>
        <topology evidence="1">Multi-pass membrane protein</topology>
    </subcellularLocation>
</comment>
<evidence type="ECO:0000256" key="1">
    <source>
        <dbReference type="ARBA" id="ARBA00004141"/>
    </source>
</evidence>
<comment type="caution">
    <text evidence="7">Lacks conserved residue(s) required for the propagation of feature annotation.</text>
</comment>
<evidence type="ECO:0000313" key="9">
    <source>
        <dbReference type="EMBL" id="MBS8261843.1"/>
    </source>
</evidence>
<feature type="transmembrane region" description="Helical" evidence="7">
    <location>
        <begin position="208"/>
        <end position="224"/>
    </location>
</feature>
<keyword evidence="4 7" id="KW-1133">Transmembrane helix</keyword>
<keyword evidence="7" id="KW-0479">Metal-binding</keyword>
<keyword evidence="2 7" id="KW-0813">Transport</keyword>
<dbReference type="EMBL" id="QTKU01000004">
    <property type="protein sequence ID" value="MBS8261843.1"/>
    <property type="molecule type" value="Genomic_DNA"/>
</dbReference>
<protein>
    <recommendedName>
        <fullName evidence="7">Protein-methionine-sulfoxide reductase heme-binding subunit MsrQ</fullName>
    </recommendedName>
    <alternativeName>
        <fullName evidence="7">Flavocytochrome MsrQ</fullName>
    </alternativeName>
</protein>
<evidence type="ECO:0000256" key="4">
    <source>
        <dbReference type="ARBA" id="ARBA00022989"/>
    </source>
</evidence>
<gene>
    <name evidence="7" type="primary">msrQ</name>
    <name evidence="9" type="ORF">DYI23_16565</name>
</gene>
<dbReference type="Pfam" id="PF01794">
    <property type="entry name" value="Ferric_reduct"/>
    <property type="match status" value="1"/>
</dbReference>
<keyword evidence="7" id="KW-1003">Cell membrane</keyword>